<dbReference type="InterPro" id="IPR003583">
    <property type="entry name" value="Hlx-hairpin-Hlx_DNA-bd_motif"/>
</dbReference>
<feature type="region of interest" description="Domain III" evidence="6">
    <location>
        <begin position="176"/>
        <end position="229"/>
    </location>
</feature>
<dbReference type="SMART" id="SM00278">
    <property type="entry name" value="HhH1"/>
    <property type="match status" value="2"/>
</dbReference>
<dbReference type="OrthoDB" id="5293449at2"/>
<evidence type="ECO:0000256" key="5">
    <source>
        <dbReference type="ARBA" id="ARBA00023204"/>
    </source>
</evidence>
<keyword evidence="8" id="KW-0378">Hydrolase</keyword>
<dbReference type="GO" id="GO:0009378">
    <property type="term" value="F:four-way junction helicase activity"/>
    <property type="evidence" value="ECO:0007669"/>
    <property type="project" value="InterPro"/>
</dbReference>
<dbReference type="RefSeq" id="WP_092225374.1">
    <property type="nucleotide sequence ID" value="NZ_FNJI01000033.1"/>
</dbReference>
<evidence type="ECO:0000256" key="3">
    <source>
        <dbReference type="ARBA" id="ARBA00023125"/>
    </source>
</evidence>
<comment type="similarity">
    <text evidence="6">Belongs to the RuvA family.</text>
</comment>
<dbReference type="InterPro" id="IPR000085">
    <property type="entry name" value="RuvA"/>
</dbReference>
<dbReference type="Pfam" id="PF01330">
    <property type="entry name" value="RuvA_N"/>
    <property type="match status" value="1"/>
</dbReference>
<dbReference type="Gene3D" id="1.10.150.20">
    <property type="entry name" value="5' to 3' exonuclease, C-terminal subdomain"/>
    <property type="match status" value="1"/>
</dbReference>
<dbReference type="STRING" id="91360.SAMN05660330_03606"/>
<gene>
    <name evidence="6" type="primary">ruvA</name>
    <name evidence="8" type="ORF">SAMN05660330_03606</name>
</gene>
<comment type="subunit">
    <text evidence="6">Homotetramer. Forms an RuvA(8)-RuvB(12)-Holliday junction (HJ) complex. HJ DNA is sandwiched between 2 RuvA tetramers; dsDNA enters through RuvA and exits via RuvB. An RuvB hexamer assembles on each DNA strand where it exits the tetramer. Each RuvB hexamer is contacted by two RuvA subunits (via domain III) on 2 adjacent RuvB subunits; this complex drives branch migration. In the full resolvosome a probable DNA-RuvA(4)-RuvB(12)-RuvC(2) complex forms which resolves the HJ.</text>
</comment>
<dbReference type="AlphaFoldDB" id="A0A1H0UL55"/>
<dbReference type="InterPro" id="IPR012340">
    <property type="entry name" value="NA-bd_OB-fold"/>
</dbReference>
<proteinExistence type="inferred from homology"/>
<evidence type="ECO:0000313" key="9">
    <source>
        <dbReference type="Proteomes" id="UP000199073"/>
    </source>
</evidence>
<evidence type="ECO:0000256" key="6">
    <source>
        <dbReference type="HAMAP-Rule" id="MF_00031"/>
    </source>
</evidence>
<feature type="domain" description="Helix-hairpin-helix DNA-binding motif class 1" evidence="7">
    <location>
        <begin position="131"/>
        <end position="150"/>
    </location>
</feature>
<keyword evidence="3 6" id="KW-0238">DNA-binding</keyword>
<evidence type="ECO:0000256" key="2">
    <source>
        <dbReference type="ARBA" id="ARBA00022763"/>
    </source>
</evidence>
<comment type="function">
    <text evidence="6">The RuvA-RuvB-RuvC complex processes Holliday junction (HJ) DNA during genetic recombination and DNA repair, while the RuvA-RuvB complex plays an important role in the rescue of blocked DNA replication forks via replication fork reversal (RFR). RuvA specifically binds to HJ cruciform DNA, conferring on it an open structure. The RuvB hexamer acts as an ATP-dependent pump, pulling dsDNA into and through the RuvAB complex. HJ branch migration allows RuvC to scan DNA until it finds its consensus sequence, where it cleaves and resolves the cruciform DNA.</text>
</comment>
<keyword evidence="8" id="KW-0067">ATP-binding</keyword>
<dbReference type="CDD" id="cd14332">
    <property type="entry name" value="UBA_RuvA_C"/>
    <property type="match status" value="1"/>
</dbReference>
<sequence length="229" mass="24669">MRARFAISYVFYVNISAIKKHPGMIATLLGKVLVKNADRVVVDVSGVGYELLVSADTVSRMPETGEDVFFHVHTNVREDAITLYGFLEEEGKELFLILKTVSGIGPKLALSILSGLQVADICSAIVAADIKRLTGLQGVGKKTAERICVELKEKVGHLAAARRISTDSVPFFAAHDGVESDALSALTNLGYSDNVARGALAAVKSRHDEKAYEALSVEQLIRDALRTLA</sequence>
<evidence type="ECO:0000259" key="7">
    <source>
        <dbReference type="SMART" id="SM00278"/>
    </source>
</evidence>
<keyword evidence="8" id="KW-0547">Nucleotide-binding</keyword>
<dbReference type="InterPro" id="IPR010994">
    <property type="entry name" value="RuvA_2-like"/>
</dbReference>
<dbReference type="HAMAP" id="MF_00031">
    <property type="entry name" value="DNA_HJ_migration_RuvA"/>
    <property type="match status" value="1"/>
</dbReference>
<protein>
    <recommendedName>
        <fullName evidence="6">Holliday junction branch migration complex subunit RuvA</fullName>
    </recommendedName>
</protein>
<dbReference type="GO" id="GO:0005737">
    <property type="term" value="C:cytoplasm"/>
    <property type="evidence" value="ECO:0007669"/>
    <property type="project" value="UniProtKB-SubCell"/>
</dbReference>
<dbReference type="Gene3D" id="1.10.8.10">
    <property type="entry name" value="DNA helicase RuvA subunit, C-terminal domain"/>
    <property type="match status" value="1"/>
</dbReference>
<dbReference type="GO" id="GO:0006310">
    <property type="term" value="P:DNA recombination"/>
    <property type="evidence" value="ECO:0007669"/>
    <property type="project" value="UniProtKB-UniRule"/>
</dbReference>
<reference evidence="8 9" key="1">
    <citation type="submission" date="2016-10" db="EMBL/GenBank/DDBJ databases">
        <authorList>
            <person name="de Groot N.N."/>
        </authorList>
    </citation>
    <scope>NUCLEOTIDE SEQUENCE [LARGE SCALE GENOMIC DNA]</scope>
    <source>
        <strain evidence="8 9">DSM 12130</strain>
    </source>
</reference>
<comment type="domain">
    <text evidence="6">Has three domains with a flexible linker between the domains II and III and assumes an 'L' shape. Domain III is highly mobile and contacts RuvB.</text>
</comment>
<keyword evidence="2 6" id="KW-0227">DNA damage</keyword>
<dbReference type="InterPro" id="IPR011114">
    <property type="entry name" value="RuvA_C"/>
</dbReference>
<dbReference type="GO" id="GO:0009379">
    <property type="term" value="C:Holliday junction helicase complex"/>
    <property type="evidence" value="ECO:0007669"/>
    <property type="project" value="InterPro"/>
</dbReference>
<feature type="domain" description="Helix-hairpin-helix DNA-binding motif class 1" evidence="7">
    <location>
        <begin position="96"/>
        <end position="115"/>
    </location>
</feature>
<dbReference type="SUPFAM" id="SSF50249">
    <property type="entry name" value="Nucleic acid-binding proteins"/>
    <property type="match status" value="1"/>
</dbReference>
<dbReference type="InterPro" id="IPR036267">
    <property type="entry name" value="RuvA_C_sf"/>
</dbReference>
<dbReference type="GO" id="GO:0048476">
    <property type="term" value="C:Holliday junction resolvase complex"/>
    <property type="evidence" value="ECO:0007669"/>
    <property type="project" value="UniProtKB-UniRule"/>
</dbReference>
<dbReference type="Pfam" id="PF14520">
    <property type="entry name" value="HHH_5"/>
    <property type="match status" value="1"/>
</dbReference>
<dbReference type="Pfam" id="PF07499">
    <property type="entry name" value="RuvA_C"/>
    <property type="match status" value="1"/>
</dbReference>
<keyword evidence="4 6" id="KW-0233">DNA recombination</keyword>
<organism evidence="8 9">
    <name type="scientific">Desulforhopalus singaporensis</name>
    <dbReference type="NCBI Taxonomy" id="91360"/>
    <lineage>
        <taxon>Bacteria</taxon>
        <taxon>Pseudomonadati</taxon>
        <taxon>Thermodesulfobacteriota</taxon>
        <taxon>Desulfobulbia</taxon>
        <taxon>Desulfobulbales</taxon>
        <taxon>Desulfocapsaceae</taxon>
        <taxon>Desulforhopalus</taxon>
    </lineage>
</organism>
<dbReference type="EMBL" id="FNJI01000033">
    <property type="protein sequence ID" value="SDP66688.1"/>
    <property type="molecule type" value="Genomic_DNA"/>
</dbReference>
<name>A0A1H0UL55_9BACT</name>
<dbReference type="GO" id="GO:0005524">
    <property type="term" value="F:ATP binding"/>
    <property type="evidence" value="ECO:0007669"/>
    <property type="project" value="InterPro"/>
</dbReference>
<dbReference type="GO" id="GO:0006281">
    <property type="term" value="P:DNA repair"/>
    <property type="evidence" value="ECO:0007669"/>
    <property type="project" value="UniProtKB-UniRule"/>
</dbReference>
<keyword evidence="8" id="KW-0347">Helicase</keyword>
<dbReference type="InterPro" id="IPR013849">
    <property type="entry name" value="DNA_helicase_Holl-junc_RuvA_I"/>
</dbReference>
<dbReference type="SUPFAM" id="SSF46929">
    <property type="entry name" value="DNA helicase RuvA subunit, C-terminal domain"/>
    <property type="match status" value="1"/>
</dbReference>
<comment type="subcellular location">
    <subcellularLocation>
        <location evidence="6">Cytoplasm</location>
    </subcellularLocation>
</comment>
<keyword evidence="1 6" id="KW-0963">Cytoplasm</keyword>
<keyword evidence="9" id="KW-1185">Reference proteome</keyword>
<dbReference type="NCBIfam" id="TIGR00084">
    <property type="entry name" value="ruvA"/>
    <property type="match status" value="1"/>
</dbReference>
<dbReference type="GO" id="GO:0000400">
    <property type="term" value="F:four-way junction DNA binding"/>
    <property type="evidence" value="ECO:0007669"/>
    <property type="project" value="UniProtKB-UniRule"/>
</dbReference>
<dbReference type="SUPFAM" id="SSF47781">
    <property type="entry name" value="RuvA domain 2-like"/>
    <property type="match status" value="1"/>
</dbReference>
<dbReference type="Proteomes" id="UP000199073">
    <property type="component" value="Unassembled WGS sequence"/>
</dbReference>
<keyword evidence="5 6" id="KW-0234">DNA repair</keyword>
<comment type="caution">
    <text evidence="6">Lacks conserved residue(s) required for the propagation of feature annotation.</text>
</comment>
<evidence type="ECO:0000313" key="8">
    <source>
        <dbReference type="EMBL" id="SDP66688.1"/>
    </source>
</evidence>
<dbReference type="Gene3D" id="2.40.50.140">
    <property type="entry name" value="Nucleic acid-binding proteins"/>
    <property type="match status" value="1"/>
</dbReference>
<evidence type="ECO:0000256" key="1">
    <source>
        <dbReference type="ARBA" id="ARBA00022490"/>
    </source>
</evidence>
<evidence type="ECO:0000256" key="4">
    <source>
        <dbReference type="ARBA" id="ARBA00023172"/>
    </source>
</evidence>
<accession>A0A1H0UL55</accession>
<feature type="region of interest" description="Domain I" evidence="6">
    <location>
        <begin position="24"/>
        <end position="87"/>
    </location>
</feature>